<name>A0ABS5F0D6_9PROT</name>
<organism evidence="1 2">
    <name type="scientific">Plastoroseomonas hellenica</name>
    <dbReference type="NCBI Taxonomy" id="2687306"/>
    <lineage>
        <taxon>Bacteria</taxon>
        <taxon>Pseudomonadati</taxon>
        <taxon>Pseudomonadota</taxon>
        <taxon>Alphaproteobacteria</taxon>
        <taxon>Acetobacterales</taxon>
        <taxon>Acetobacteraceae</taxon>
        <taxon>Plastoroseomonas</taxon>
    </lineage>
</organism>
<evidence type="ECO:0000313" key="1">
    <source>
        <dbReference type="EMBL" id="MBR0666021.1"/>
    </source>
</evidence>
<proteinExistence type="predicted"/>
<dbReference type="RefSeq" id="WP_211853690.1">
    <property type="nucleotide sequence ID" value="NZ_JAAGBB010000019.1"/>
</dbReference>
<accession>A0ABS5F0D6</accession>
<comment type="caution">
    <text evidence="1">The sequence shown here is derived from an EMBL/GenBank/DDBJ whole genome shotgun (WGS) entry which is preliminary data.</text>
</comment>
<keyword evidence="2" id="KW-1185">Reference proteome</keyword>
<dbReference type="Proteomes" id="UP001196870">
    <property type="component" value="Unassembled WGS sequence"/>
</dbReference>
<protein>
    <recommendedName>
        <fullName evidence="3">EAL domain-containing protein</fullName>
    </recommendedName>
</protein>
<evidence type="ECO:0008006" key="3">
    <source>
        <dbReference type="Google" id="ProtNLM"/>
    </source>
</evidence>
<reference evidence="2" key="1">
    <citation type="journal article" date="2021" name="Syst. Appl. Microbiol.">
        <title>Roseomonas hellenica sp. nov., isolated from roots of wild-growing Alkanna tinctoria.</title>
        <authorList>
            <person name="Rat A."/>
            <person name="Naranjo H.D."/>
            <person name="Lebbe L."/>
            <person name="Cnockaert M."/>
            <person name="Krigas N."/>
            <person name="Grigoriadou K."/>
            <person name="Maloupa E."/>
            <person name="Willems A."/>
        </authorList>
    </citation>
    <scope>NUCLEOTIDE SEQUENCE [LARGE SCALE GENOMIC DNA]</scope>
    <source>
        <strain evidence="2">LMG 31523</strain>
    </source>
</reference>
<sequence length="399" mass="43015">MLAHRVMPDRPPRSPFANPGAIELAALVRDAVACGAEREVLLLRLSGLTAAQRRGHHRRLIEDVWYPLRRATRAQVFDLPNGDAVAVEAPPANHLARIRAAFGEMLDGQQGVTVDGLLQQLRLPQQAAAVMAMVESVLGLAGEAPPAPSMGGRPVLDAAAVQAAEQVLAIADIEPVLRRGWACRLEPGGGAPEPCWEERRIDMAALCAAVLPDHDPGAAPDLYRRLRCAADRRLLAGLARPDVLRRPRDRCLSLTPEAVLSQEFLRLDTLLPAALRARLTIAMPIADVLADPEGFAPLQADLLGRGLRLALEIDAAAEPPLIRVAAAGFGLLCLGWSAALPALGSPEARALADALPRDRNRMILTGVDRPAAIAWGWEMGFRLFSGRLIERRRQLVQDL</sequence>
<dbReference type="EMBL" id="JAAGBB010000019">
    <property type="protein sequence ID" value="MBR0666021.1"/>
    <property type="molecule type" value="Genomic_DNA"/>
</dbReference>
<gene>
    <name evidence="1" type="ORF">GXW71_16800</name>
</gene>
<evidence type="ECO:0000313" key="2">
    <source>
        <dbReference type="Proteomes" id="UP001196870"/>
    </source>
</evidence>